<dbReference type="EMBL" id="CAJSLV010000103">
    <property type="protein sequence ID" value="CAG6398410.1"/>
    <property type="molecule type" value="Genomic_DNA"/>
</dbReference>
<dbReference type="PANTHER" id="PTHR31126:SF1">
    <property type="entry name" value="TYROSINE SPECIFIC PROTEIN PHOSPHATASES DOMAIN-CONTAINING PROTEIN"/>
    <property type="match status" value="1"/>
</dbReference>
<evidence type="ECO:0000259" key="2">
    <source>
        <dbReference type="PROSITE" id="PS50056"/>
    </source>
</evidence>
<comment type="similarity">
    <text evidence="1">Belongs to the protein-tyrosine phosphatase family.</text>
</comment>
<accession>A0A9W4GX54</accession>
<keyword evidence="4" id="KW-1185">Reference proteome</keyword>
<dbReference type="Pfam" id="PF13350">
    <property type="entry name" value="Y_phosphatase3"/>
    <property type="match status" value="1"/>
</dbReference>
<dbReference type="InterPro" id="IPR000387">
    <property type="entry name" value="Tyr_Pase_dom"/>
</dbReference>
<dbReference type="Gene3D" id="3.90.190.10">
    <property type="entry name" value="Protein tyrosine phosphatase superfamily"/>
    <property type="match status" value="1"/>
</dbReference>
<dbReference type="SUPFAM" id="SSF52799">
    <property type="entry name" value="(Phosphotyrosine protein) phosphatases II"/>
    <property type="match status" value="1"/>
</dbReference>
<evidence type="ECO:0000313" key="3">
    <source>
        <dbReference type="EMBL" id="CAG6398410.1"/>
    </source>
</evidence>
<proteinExistence type="inferred from homology"/>
<dbReference type="InterPro" id="IPR029021">
    <property type="entry name" value="Prot-tyrosine_phosphatase-like"/>
</dbReference>
<dbReference type="Proteomes" id="UP001152519">
    <property type="component" value="Unassembled WGS sequence"/>
</dbReference>
<dbReference type="PANTHER" id="PTHR31126">
    <property type="entry name" value="TYROSINE-PROTEIN PHOSPHATASE"/>
    <property type="match status" value="1"/>
</dbReference>
<organism evidence="3 4">
    <name type="scientific">Actinacidiphila cocklensis</name>
    <dbReference type="NCBI Taxonomy" id="887465"/>
    <lineage>
        <taxon>Bacteria</taxon>
        <taxon>Bacillati</taxon>
        <taxon>Actinomycetota</taxon>
        <taxon>Actinomycetes</taxon>
        <taxon>Kitasatosporales</taxon>
        <taxon>Streptomycetaceae</taxon>
        <taxon>Actinacidiphila</taxon>
    </lineage>
</organism>
<dbReference type="PROSITE" id="PS50056">
    <property type="entry name" value="TYR_PHOSPHATASE_2"/>
    <property type="match status" value="1"/>
</dbReference>
<dbReference type="AlphaFoldDB" id="A0A9W4GX54"/>
<comment type="caution">
    <text evidence="3">The sequence shown here is derived from an EMBL/GenBank/DDBJ whole genome shotgun (WGS) entry which is preliminary data.</text>
</comment>
<gene>
    <name evidence="3" type="ORF">SCOCK_70094</name>
</gene>
<feature type="domain" description="Tyrosine specific protein phosphatases" evidence="2">
    <location>
        <begin position="189"/>
        <end position="241"/>
    </location>
</feature>
<dbReference type="PROSITE" id="PS00383">
    <property type="entry name" value="TYR_PHOSPHATASE_1"/>
    <property type="match status" value="1"/>
</dbReference>
<sequence length="338" mass="34872">MGTVVLAVDVVRDGTGGLGVSWELSGAGPVELSVGPTPESVGRGGPVARVDGATRTSLAGLGPGRHYVSVAPVGGGGALLAAERVMPLEGASNFRDLGGYRVRGGGRTRWGMVFRADAPDRLTAADLAAIGQLGLRVAYDLRTDDERSTAPSALPAAVRSELLAIGGDAARTSPLGELFRSGRAGAVPDDFLQRVYLDMAEQDAPALGRVLTGLAAPDGVPAVIHCTAGKDRTGLAAALLLSVLGADDATVLDDYALSRIYFSERRMARLLPRLAELGLDQERYHAVFGAPRHAMATTLDTLRERYGSLEAYLTGPGGVTPGTLAALRARLVAPAADA</sequence>
<dbReference type="GO" id="GO:0004721">
    <property type="term" value="F:phosphoprotein phosphatase activity"/>
    <property type="evidence" value="ECO:0007669"/>
    <property type="project" value="InterPro"/>
</dbReference>
<dbReference type="RefSeq" id="WP_251499758.1">
    <property type="nucleotide sequence ID" value="NZ_CAJSLV010000103.1"/>
</dbReference>
<dbReference type="InterPro" id="IPR026893">
    <property type="entry name" value="Tyr/Ser_Pase_IphP-type"/>
</dbReference>
<reference evidence="3" key="1">
    <citation type="submission" date="2021-05" db="EMBL/GenBank/DDBJ databases">
        <authorList>
            <person name="Arsene-Ploetze F."/>
        </authorList>
    </citation>
    <scope>NUCLEOTIDE SEQUENCE</scope>
    <source>
        <strain evidence="3">DSM 42138</strain>
    </source>
</reference>
<evidence type="ECO:0000256" key="1">
    <source>
        <dbReference type="ARBA" id="ARBA00009580"/>
    </source>
</evidence>
<evidence type="ECO:0000313" key="4">
    <source>
        <dbReference type="Proteomes" id="UP001152519"/>
    </source>
</evidence>
<name>A0A9W4GX54_9ACTN</name>
<protein>
    <submittedName>
        <fullName evidence="3">Protein tyrosine phosphatase</fullName>
    </submittedName>
</protein>
<dbReference type="InterPro" id="IPR016130">
    <property type="entry name" value="Tyr_Pase_AS"/>
</dbReference>